<dbReference type="InterPro" id="IPR046373">
    <property type="entry name" value="Acyl-CoA_Oxase/DH_mid-dom_sf"/>
</dbReference>
<evidence type="ECO:0000259" key="13">
    <source>
        <dbReference type="Pfam" id="PF02770"/>
    </source>
</evidence>
<evidence type="ECO:0000313" key="16">
    <source>
        <dbReference type="Proteomes" id="UP001589798"/>
    </source>
</evidence>
<dbReference type="InterPro" id="IPR006089">
    <property type="entry name" value="Acyl-CoA_DH_CS"/>
</dbReference>
<evidence type="ECO:0000256" key="4">
    <source>
        <dbReference type="ARBA" id="ARBA00012044"/>
    </source>
</evidence>
<dbReference type="EC" id="1.3.8.4" evidence="4"/>
<dbReference type="InterPro" id="IPR013786">
    <property type="entry name" value="AcylCoA_DH/ox_N"/>
</dbReference>
<reference evidence="15 16" key="1">
    <citation type="submission" date="2024-09" db="EMBL/GenBank/DDBJ databases">
        <authorList>
            <person name="Sun Q."/>
            <person name="Mori K."/>
        </authorList>
    </citation>
    <scope>NUCLEOTIDE SEQUENCE [LARGE SCALE GENOMIC DNA]</scope>
    <source>
        <strain evidence="15 16">CCM 7706</strain>
    </source>
</reference>
<dbReference type="CDD" id="cd01156">
    <property type="entry name" value="IVD"/>
    <property type="match status" value="1"/>
</dbReference>
<dbReference type="InterPro" id="IPR036250">
    <property type="entry name" value="AcylCo_DH-like_C"/>
</dbReference>
<feature type="domain" description="Acyl-CoA dehydrogenase/oxidase C-terminal" evidence="12">
    <location>
        <begin position="234"/>
        <end position="381"/>
    </location>
</feature>
<evidence type="ECO:0000256" key="6">
    <source>
        <dbReference type="ARBA" id="ARBA00022630"/>
    </source>
</evidence>
<evidence type="ECO:0000256" key="10">
    <source>
        <dbReference type="ARBA" id="ARBA00052875"/>
    </source>
</evidence>
<comment type="caution">
    <text evidence="15">The sequence shown here is derived from an EMBL/GenBank/DDBJ whole genome shotgun (WGS) entry which is preliminary data.</text>
</comment>
<organism evidence="15 16">
    <name type="scientific">Novosphingobium soli</name>
    <dbReference type="NCBI Taxonomy" id="574956"/>
    <lineage>
        <taxon>Bacteria</taxon>
        <taxon>Pseudomonadati</taxon>
        <taxon>Pseudomonadota</taxon>
        <taxon>Alphaproteobacteria</taxon>
        <taxon>Sphingomonadales</taxon>
        <taxon>Sphingomonadaceae</taxon>
        <taxon>Novosphingobium</taxon>
    </lineage>
</organism>
<dbReference type="Proteomes" id="UP001589798">
    <property type="component" value="Unassembled WGS sequence"/>
</dbReference>
<evidence type="ECO:0000256" key="1">
    <source>
        <dbReference type="ARBA" id="ARBA00001974"/>
    </source>
</evidence>
<comment type="catalytic activity">
    <reaction evidence="10">
        <text>3-methylbutanoyl-CoA + oxidized [electron-transfer flavoprotein] + H(+) = 3-methylbut-2-enoyl-CoA + reduced [electron-transfer flavoprotein]</text>
        <dbReference type="Rhea" id="RHEA:12276"/>
        <dbReference type="Rhea" id="RHEA-COMP:10685"/>
        <dbReference type="Rhea" id="RHEA-COMP:10686"/>
        <dbReference type="ChEBI" id="CHEBI:15378"/>
        <dbReference type="ChEBI" id="CHEBI:57344"/>
        <dbReference type="ChEBI" id="CHEBI:57345"/>
        <dbReference type="ChEBI" id="CHEBI:57692"/>
        <dbReference type="ChEBI" id="CHEBI:58307"/>
        <dbReference type="EC" id="1.3.8.4"/>
    </reaction>
</comment>
<dbReference type="InterPro" id="IPR006091">
    <property type="entry name" value="Acyl-CoA_Oxase/DH_mid-dom"/>
</dbReference>
<dbReference type="Pfam" id="PF00441">
    <property type="entry name" value="Acyl-CoA_dh_1"/>
    <property type="match status" value="1"/>
</dbReference>
<keyword evidence="6 11" id="KW-0285">Flavoprotein</keyword>
<dbReference type="SUPFAM" id="SSF56645">
    <property type="entry name" value="Acyl-CoA dehydrogenase NM domain-like"/>
    <property type="match status" value="1"/>
</dbReference>
<evidence type="ECO:0000256" key="3">
    <source>
        <dbReference type="ARBA" id="ARBA00009347"/>
    </source>
</evidence>
<dbReference type="PROSITE" id="PS00073">
    <property type="entry name" value="ACYL_COA_DH_2"/>
    <property type="match status" value="1"/>
</dbReference>
<keyword evidence="16" id="KW-1185">Reference proteome</keyword>
<protein>
    <recommendedName>
        <fullName evidence="5">Isovaleryl-CoA dehydrogenase, mitochondrial</fullName>
        <ecNumber evidence="4">1.3.8.4</ecNumber>
    </recommendedName>
</protein>
<dbReference type="EMBL" id="JBHLWK010000013">
    <property type="protein sequence ID" value="MFC0204798.1"/>
    <property type="molecule type" value="Genomic_DNA"/>
</dbReference>
<dbReference type="InterPro" id="IPR009075">
    <property type="entry name" value="AcylCo_DH/oxidase_C"/>
</dbReference>
<evidence type="ECO:0000259" key="12">
    <source>
        <dbReference type="Pfam" id="PF00441"/>
    </source>
</evidence>
<dbReference type="PANTHER" id="PTHR43884">
    <property type="entry name" value="ACYL-COA DEHYDROGENASE"/>
    <property type="match status" value="1"/>
</dbReference>
<comment type="cofactor">
    <cofactor evidence="1 11">
        <name>FAD</name>
        <dbReference type="ChEBI" id="CHEBI:57692"/>
    </cofactor>
</comment>
<evidence type="ECO:0000256" key="11">
    <source>
        <dbReference type="RuleBase" id="RU362125"/>
    </source>
</evidence>
<dbReference type="InterPro" id="IPR009100">
    <property type="entry name" value="AcylCoA_DH/oxidase_NM_dom_sf"/>
</dbReference>
<dbReference type="Gene3D" id="1.20.140.10">
    <property type="entry name" value="Butyryl-CoA Dehydrogenase, subunit A, domain 3"/>
    <property type="match status" value="1"/>
</dbReference>
<dbReference type="PANTHER" id="PTHR43884:SF12">
    <property type="entry name" value="ISOVALERYL-COA DEHYDROGENASE, MITOCHONDRIAL-RELATED"/>
    <property type="match status" value="1"/>
</dbReference>
<sequence length="385" mass="41630">MRATPPFDFALGENADMIRETVSRFADQRIAPLAARIDAEDWFPRELWPEMGQLGLHGITVEEDFGGIGMGYLEHVIAVEEVSRASASVGLSYGAHSNLCVNQIRRWGTEEQKAKYLPPLISGEHVGSLAMSEAGAGSDVVGMKLRAREETGGFRLDGTKFWITNGTYADTLVVYAKTGEGSKGITAFLIEKGMPGFAIGQKIDKMGMRGSPTCELVFEDCFVPLENVMGPLHGGVGVLMSGLDYERVVLAGLQLGIMQACLDTVIPYVRERRQFGKPIGTFQLMQAKVADMYVALQSARAYVYAVARACDAGQTTRFDAAGAILLASESAFRVAGEAVQALGGAGYTRDWPVERYLRDAKLLDIGAGTNEIRRMLIGRELIGAG</sequence>
<dbReference type="SUPFAM" id="SSF47203">
    <property type="entry name" value="Acyl-CoA dehydrogenase C-terminal domain-like"/>
    <property type="match status" value="1"/>
</dbReference>
<evidence type="ECO:0000256" key="8">
    <source>
        <dbReference type="ARBA" id="ARBA00022946"/>
    </source>
</evidence>
<comment type="similarity">
    <text evidence="3 11">Belongs to the acyl-CoA dehydrogenase family.</text>
</comment>
<keyword evidence="9 11" id="KW-0560">Oxidoreductase</keyword>
<evidence type="ECO:0000313" key="15">
    <source>
        <dbReference type="EMBL" id="MFC0204798.1"/>
    </source>
</evidence>
<feature type="domain" description="Acyl-CoA dehydrogenase/oxidase N-terminal" evidence="14">
    <location>
        <begin position="13"/>
        <end position="124"/>
    </location>
</feature>
<dbReference type="InterPro" id="IPR034183">
    <property type="entry name" value="IVD"/>
</dbReference>
<evidence type="ECO:0000256" key="2">
    <source>
        <dbReference type="ARBA" id="ARBA00004898"/>
    </source>
</evidence>
<dbReference type="Pfam" id="PF02770">
    <property type="entry name" value="Acyl-CoA_dh_M"/>
    <property type="match status" value="1"/>
</dbReference>
<dbReference type="PIRSF" id="PIRSF016578">
    <property type="entry name" value="HsaA"/>
    <property type="match status" value="1"/>
</dbReference>
<gene>
    <name evidence="15" type="ORF">ACFFJC_10995</name>
</gene>
<evidence type="ECO:0000259" key="14">
    <source>
        <dbReference type="Pfam" id="PF02771"/>
    </source>
</evidence>
<evidence type="ECO:0000256" key="9">
    <source>
        <dbReference type="ARBA" id="ARBA00023002"/>
    </source>
</evidence>
<accession>A0ABV6CVP4</accession>
<dbReference type="Gene3D" id="2.40.110.10">
    <property type="entry name" value="Butyryl-CoA Dehydrogenase, subunit A, domain 2"/>
    <property type="match status" value="1"/>
</dbReference>
<dbReference type="PROSITE" id="PS00072">
    <property type="entry name" value="ACYL_COA_DH_1"/>
    <property type="match status" value="1"/>
</dbReference>
<dbReference type="RefSeq" id="WP_379487559.1">
    <property type="nucleotide sequence ID" value="NZ_JBHLWK010000013.1"/>
</dbReference>
<dbReference type="InterPro" id="IPR037069">
    <property type="entry name" value="AcylCoA_DH/ox_N_sf"/>
</dbReference>
<name>A0ABV6CVP4_9SPHN</name>
<dbReference type="Gene3D" id="1.10.540.10">
    <property type="entry name" value="Acyl-CoA dehydrogenase/oxidase, N-terminal domain"/>
    <property type="match status" value="1"/>
</dbReference>
<proteinExistence type="inferred from homology"/>
<feature type="domain" description="Acyl-CoA oxidase/dehydrogenase middle" evidence="13">
    <location>
        <begin position="129"/>
        <end position="221"/>
    </location>
</feature>
<evidence type="ECO:0000256" key="7">
    <source>
        <dbReference type="ARBA" id="ARBA00022827"/>
    </source>
</evidence>
<evidence type="ECO:0000256" key="5">
    <source>
        <dbReference type="ARBA" id="ARBA00018258"/>
    </source>
</evidence>
<comment type="pathway">
    <text evidence="2">Amino-acid degradation; L-leucine degradation; (S)-3-hydroxy-3-methylglutaryl-CoA from 3-isovaleryl-CoA: step 1/3.</text>
</comment>
<dbReference type="Pfam" id="PF02771">
    <property type="entry name" value="Acyl-CoA_dh_N"/>
    <property type="match status" value="1"/>
</dbReference>
<keyword evidence="7 11" id="KW-0274">FAD</keyword>
<keyword evidence="8" id="KW-0809">Transit peptide</keyword>